<keyword evidence="13" id="KW-1185">Reference proteome</keyword>
<dbReference type="RefSeq" id="WP_152777348.1">
    <property type="nucleotide sequence ID" value="NZ_VJZC01000712.1"/>
</dbReference>
<evidence type="ECO:0000256" key="6">
    <source>
        <dbReference type="ARBA" id="ARBA00022900"/>
    </source>
</evidence>
<organism evidence="12 13">
    <name type="scientific">Streptomyces spongiae</name>
    <dbReference type="NCBI Taxonomy" id="565072"/>
    <lineage>
        <taxon>Bacteria</taxon>
        <taxon>Bacillati</taxon>
        <taxon>Actinomycetota</taxon>
        <taxon>Actinomycetes</taxon>
        <taxon>Kitasatosporales</taxon>
        <taxon>Streptomycetaceae</taxon>
        <taxon>Streptomyces</taxon>
    </lineage>
</organism>
<dbReference type="SUPFAM" id="SSF55399">
    <property type="entry name" value="Subtilisin inhibitor"/>
    <property type="match status" value="1"/>
</dbReference>
<evidence type="ECO:0000256" key="10">
    <source>
        <dbReference type="SAM" id="SignalP"/>
    </source>
</evidence>
<evidence type="ECO:0000256" key="5">
    <source>
        <dbReference type="ARBA" id="ARBA00022690"/>
    </source>
</evidence>
<dbReference type="Gene3D" id="3.30.350.10">
    <property type="entry name" value="Subtilisin inhibitor-like"/>
    <property type="match status" value="1"/>
</dbReference>
<evidence type="ECO:0000256" key="9">
    <source>
        <dbReference type="SAM" id="MobiDB-lite"/>
    </source>
</evidence>
<evidence type="ECO:0000313" key="12">
    <source>
        <dbReference type="EMBL" id="MPY64090.1"/>
    </source>
</evidence>
<evidence type="ECO:0000256" key="7">
    <source>
        <dbReference type="ARBA" id="ARBA00023157"/>
    </source>
</evidence>
<evidence type="ECO:0000256" key="8">
    <source>
        <dbReference type="RuleBase" id="RU003471"/>
    </source>
</evidence>
<proteinExistence type="inferred from homology"/>
<keyword evidence="12" id="KW-0645">Protease</keyword>
<reference evidence="12 13" key="1">
    <citation type="submission" date="2019-07" db="EMBL/GenBank/DDBJ databases">
        <title>New species of Amycolatopsis and Streptomyces.</title>
        <authorList>
            <person name="Duangmal K."/>
            <person name="Teo W.F.A."/>
            <person name="Lipun K."/>
        </authorList>
    </citation>
    <scope>NUCLEOTIDE SEQUENCE [LARGE SCALE GENOMIC DNA]</scope>
    <source>
        <strain evidence="12 13">NBRC 106415</strain>
    </source>
</reference>
<dbReference type="InterPro" id="IPR036819">
    <property type="entry name" value="Subtilisin_inhibitor-like_sf"/>
</dbReference>
<dbReference type="GO" id="GO:0004867">
    <property type="term" value="F:serine-type endopeptidase inhibitor activity"/>
    <property type="evidence" value="ECO:0007669"/>
    <property type="project" value="UniProtKB-KW"/>
</dbReference>
<keyword evidence="10" id="KW-0732">Signal</keyword>
<dbReference type="InterPro" id="IPR023549">
    <property type="entry name" value="Subtilisin_inhibitor"/>
</dbReference>
<comment type="subunit">
    <text evidence="3">Homodimer.</text>
</comment>
<dbReference type="PRINTS" id="PR00294">
    <property type="entry name" value="SSBTLNINHBTR"/>
</dbReference>
<evidence type="ECO:0000256" key="3">
    <source>
        <dbReference type="ARBA" id="ARBA00011738"/>
    </source>
</evidence>
<feature type="signal peptide" evidence="10">
    <location>
        <begin position="1"/>
        <end position="29"/>
    </location>
</feature>
<evidence type="ECO:0000259" key="11">
    <source>
        <dbReference type="Pfam" id="PF00720"/>
    </source>
</evidence>
<feature type="domain" description="Subtilisin inhibitor" evidence="11">
    <location>
        <begin position="39"/>
        <end position="123"/>
    </location>
</feature>
<keyword evidence="7" id="KW-1015">Disulfide bond</keyword>
<evidence type="ECO:0000256" key="1">
    <source>
        <dbReference type="ARBA" id="ARBA00004613"/>
    </source>
</evidence>
<dbReference type="AlphaFoldDB" id="A0A5N8XXI5"/>
<keyword evidence="5 8" id="KW-0646">Protease inhibitor</keyword>
<sequence length="170" mass="18304">MTHPTLHAVRTALPLALALLTLGSAPAHPAQRDNVPGNWLYVTVTQGDNDRSGEIRDTVLLCGPPQGHRQAVRACKELREADGDIARIPRKNVYCPMIYAPVTASARGQWDGRTVTYTKTFPNACLMEANTGAVFALSEPGEGARAAKKTPGTRARPALGRPHPHAYDSM</sequence>
<feature type="region of interest" description="Disordered" evidence="9">
    <location>
        <begin position="141"/>
        <end position="170"/>
    </location>
</feature>
<name>A0A5N8XXI5_9ACTN</name>
<keyword evidence="6 8" id="KW-0722">Serine protease inhibitor</keyword>
<feature type="chain" id="PRO_5039333285" evidence="10">
    <location>
        <begin position="30"/>
        <end position="170"/>
    </location>
</feature>
<comment type="similarity">
    <text evidence="2 8">Belongs to the protease inhibitor I16 (SSI) family.</text>
</comment>
<keyword evidence="12" id="KW-0378">Hydrolase</keyword>
<dbReference type="Proteomes" id="UP000400924">
    <property type="component" value="Unassembled WGS sequence"/>
</dbReference>
<evidence type="ECO:0000256" key="2">
    <source>
        <dbReference type="ARBA" id="ARBA00010472"/>
    </source>
</evidence>
<evidence type="ECO:0000313" key="13">
    <source>
        <dbReference type="Proteomes" id="UP000400924"/>
    </source>
</evidence>
<dbReference type="GO" id="GO:0006508">
    <property type="term" value="P:proteolysis"/>
    <property type="evidence" value="ECO:0007669"/>
    <property type="project" value="UniProtKB-KW"/>
</dbReference>
<dbReference type="Pfam" id="PF00720">
    <property type="entry name" value="SSI"/>
    <property type="match status" value="1"/>
</dbReference>
<dbReference type="OrthoDB" id="4567948at2"/>
<gene>
    <name evidence="12" type="ORF">FNH08_45125</name>
</gene>
<dbReference type="EMBL" id="VJZC01000712">
    <property type="protein sequence ID" value="MPY64090.1"/>
    <property type="molecule type" value="Genomic_DNA"/>
</dbReference>
<evidence type="ECO:0000256" key="4">
    <source>
        <dbReference type="ARBA" id="ARBA00022525"/>
    </source>
</evidence>
<comment type="caution">
    <text evidence="12">The sequence shown here is derived from an EMBL/GenBank/DDBJ whole genome shotgun (WGS) entry which is preliminary data.</text>
</comment>
<comment type="subcellular location">
    <subcellularLocation>
        <location evidence="1">Secreted</location>
    </subcellularLocation>
</comment>
<protein>
    <submittedName>
        <fullName evidence="12">Serine protease</fullName>
    </submittedName>
</protein>
<dbReference type="GO" id="GO:0005576">
    <property type="term" value="C:extracellular region"/>
    <property type="evidence" value="ECO:0007669"/>
    <property type="project" value="UniProtKB-SubCell"/>
</dbReference>
<dbReference type="GO" id="GO:0008233">
    <property type="term" value="F:peptidase activity"/>
    <property type="evidence" value="ECO:0007669"/>
    <property type="project" value="UniProtKB-KW"/>
</dbReference>
<accession>A0A5N8XXI5</accession>
<dbReference type="InterPro" id="IPR000691">
    <property type="entry name" value="Prot_inh_I16_SSI"/>
</dbReference>
<keyword evidence="4" id="KW-0964">Secreted</keyword>